<dbReference type="EMBL" id="CABFNQ020000748">
    <property type="protein sequence ID" value="CAH0033868.1"/>
    <property type="molecule type" value="Genomic_DNA"/>
</dbReference>
<evidence type="ECO:0000313" key="2">
    <source>
        <dbReference type="Proteomes" id="UP000696573"/>
    </source>
</evidence>
<proteinExistence type="predicted"/>
<comment type="caution">
    <text evidence="1">The sequence shown here is derived from an EMBL/GenBank/DDBJ whole genome shotgun (WGS) entry which is preliminary data.</text>
</comment>
<reference evidence="1" key="1">
    <citation type="submission" date="2021-10" db="EMBL/GenBank/DDBJ databases">
        <authorList>
            <person name="Piombo E."/>
        </authorList>
    </citation>
    <scope>NUCLEOTIDE SEQUENCE</scope>
</reference>
<dbReference type="AlphaFoldDB" id="A0A9N9VUY1"/>
<accession>A0A9N9VUY1</accession>
<dbReference type="Proteomes" id="UP000696573">
    <property type="component" value="Unassembled WGS sequence"/>
</dbReference>
<name>A0A9N9VUY1_9HYPO</name>
<evidence type="ECO:0000313" key="1">
    <source>
        <dbReference type="EMBL" id="CAH0033868.1"/>
    </source>
</evidence>
<organism evidence="1 2">
    <name type="scientific">Clonostachys rhizophaga</name>
    <dbReference type="NCBI Taxonomy" id="160324"/>
    <lineage>
        <taxon>Eukaryota</taxon>
        <taxon>Fungi</taxon>
        <taxon>Dikarya</taxon>
        <taxon>Ascomycota</taxon>
        <taxon>Pezizomycotina</taxon>
        <taxon>Sordariomycetes</taxon>
        <taxon>Hypocreomycetidae</taxon>
        <taxon>Hypocreales</taxon>
        <taxon>Bionectriaceae</taxon>
        <taxon>Clonostachys</taxon>
    </lineage>
</organism>
<gene>
    <name evidence="1" type="ORF">CRHIZ90672A_00006784</name>
</gene>
<keyword evidence="2" id="KW-1185">Reference proteome</keyword>
<sequence>MGVTSHTGTGRPQDIGAEKHLGSNSLANVVDVFQECYVLPEKVNLRSRIHGPQLNRQSARPRSFRPTI</sequence>
<protein>
    <submittedName>
        <fullName evidence="1">Uncharacterized protein</fullName>
    </submittedName>
</protein>